<proteinExistence type="predicted"/>
<evidence type="ECO:0000313" key="5">
    <source>
        <dbReference type="Proteomes" id="UP000471152"/>
    </source>
</evidence>
<accession>A0A6P0H5B4</accession>
<dbReference type="InterPro" id="IPR016040">
    <property type="entry name" value="NAD(P)-bd_dom"/>
</dbReference>
<organism evidence="3 5">
    <name type="scientific">Modestobacter muralis</name>
    <dbReference type="NCBI Taxonomy" id="1608614"/>
    <lineage>
        <taxon>Bacteria</taxon>
        <taxon>Bacillati</taxon>
        <taxon>Actinomycetota</taxon>
        <taxon>Actinomycetes</taxon>
        <taxon>Geodermatophilales</taxon>
        <taxon>Geodermatophilaceae</taxon>
        <taxon>Modestobacter</taxon>
    </lineage>
</organism>
<name>A0A6P0H5B4_9ACTN</name>
<dbReference type="PANTHER" id="PTHR12126">
    <property type="entry name" value="NADH-UBIQUINONE OXIDOREDUCTASE 39 KDA SUBUNIT-RELATED"/>
    <property type="match status" value="1"/>
</dbReference>
<dbReference type="EMBL" id="JAAGWB010000013">
    <property type="protein sequence ID" value="NEN50313.1"/>
    <property type="molecule type" value="Genomic_DNA"/>
</dbReference>
<sequence>MRVLVTGASGFVGSRLAPALEEAGHEVRAMTRRPESYSGAGTPVAGDVADEASLRAALEGCQVAYYLVHSLDSADFQERDAEAARAFARAAADAGVGRIVYLGGLGDDADDLSAHLRSRRQVEKLLTGGGVPVTVLRAGIIVGHGGVSWEMTRQLVAHLPAMITPRWVHTRTQPIAVGDVVRYLVGVLDAPEAEGRHFDVGGPEVLEYLEMLTRVAEIQGRRLLIVPVPLLTPQLSSRWLSLVTDVDLQTGRSLIDSMSNEVVVRDDSIRRIVPFDPMPYDDAVLTALGERARARRAARHGNTAAGIGTVR</sequence>
<dbReference type="GO" id="GO:0044877">
    <property type="term" value="F:protein-containing complex binding"/>
    <property type="evidence" value="ECO:0007669"/>
    <property type="project" value="TreeGrafter"/>
</dbReference>
<reference evidence="3 5" key="2">
    <citation type="submission" date="2020-02" db="EMBL/GenBank/DDBJ databases">
        <title>The WGS of Modestobacter muralis DSM 100205.</title>
        <authorList>
            <person name="Jiang Z."/>
        </authorList>
    </citation>
    <scope>NUCLEOTIDE SEQUENCE [LARGE SCALE GENOMIC DNA]</scope>
    <source>
        <strain evidence="3 5">DSM 100205</strain>
    </source>
</reference>
<dbReference type="PANTHER" id="PTHR12126:SF11">
    <property type="entry name" value="NADH DEHYDROGENASE [UBIQUINONE] 1 ALPHA SUBCOMPLEX SUBUNIT 9, MITOCHONDRIAL"/>
    <property type="match status" value="1"/>
</dbReference>
<reference evidence="2 4" key="1">
    <citation type="submission" date="2020-01" db="EMBL/GenBank/DDBJ databases">
        <title>the WGS Modestobacter muralis CPCC 204518.</title>
        <authorList>
            <person name="Jiang Z."/>
        </authorList>
    </citation>
    <scope>NUCLEOTIDE SEQUENCE [LARGE SCALE GENOMIC DNA]</scope>
    <source>
        <strain evidence="2 4">DSM 100205</strain>
    </source>
</reference>
<dbReference type="SUPFAM" id="SSF51735">
    <property type="entry name" value="NAD(P)-binding Rossmann-fold domains"/>
    <property type="match status" value="1"/>
</dbReference>
<evidence type="ECO:0000313" key="4">
    <source>
        <dbReference type="Proteomes" id="UP000468828"/>
    </source>
</evidence>
<dbReference type="AlphaFoldDB" id="A0A6P0H5B4"/>
<dbReference type="Gene3D" id="3.40.50.720">
    <property type="entry name" value="NAD(P)-binding Rossmann-like Domain"/>
    <property type="match status" value="1"/>
</dbReference>
<dbReference type="InterPro" id="IPR051207">
    <property type="entry name" value="ComplexI_NDUFA9_subunit"/>
</dbReference>
<dbReference type="Pfam" id="PF13460">
    <property type="entry name" value="NAD_binding_10"/>
    <property type="match status" value="1"/>
</dbReference>
<evidence type="ECO:0000259" key="1">
    <source>
        <dbReference type="Pfam" id="PF13460"/>
    </source>
</evidence>
<evidence type="ECO:0000313" key="2">
    <source>
        <dbReference type="EMBL" id="NEK93546.1"/>
    </source>
</evidence>
<gene>
    <name evidence="3" type="ORF">G3R41_05065</name>
    <name evidence="2" type="ORF">GCU67_05065</name>
</gene>
<comment type="caution">
    <text evidence="3">The sequence shown here is derived from an EMBL/GenBank/DDBJ whole genome shotgun (WGS) entry which is preliminary data.</text>
</comment>
<feature type="domain" description="NAD(P)-binding" evidence="1">
    <location>
        <begin position="7"/>
        <end position="142"/>
    </location>
</feature>
<evidence type="ECO:0000313" key="3">
    <source>
        <dbReference type="EMBL" id="NEN50313.1"/>
    </source>
</evidence>
<protein>
    <submittedName>
        <fullName evidence="3">NAD(P)H-binding protein</fullName>
    </submittedName>
</protein>
<dbReference type="EMBL" id="JAAGWH010000013">
    <property type="protein sequence ID" value="NEK93546.1"/>
    <property type="molecule type" value="Genomic_DNA"/>
</dbReference>
<dbReference type="InterPro" id="IPR036291">
    <property type="entry name" value="NAD(P)-bd_dom_sf"/>
</dbReference>
<keyword evidence="4" id="KW-1185">Reference proteome</keyword>
<dbReference type="Proteomes" id="UP000468828">
    <property type="component" value="Unassembled WGS sequence"/>
</dbReference>
<dbReference type="Proteomes" id="UP000471152">
    <property type="component" value="Unassembled WGS sequence"/>
</dbReference>